<dbReference type="AlphaFoldDB" id="A0AAV1IXL0"/>
<dbReference type="PANTHER" id="PTHR10174">
    <property type="entry name" value="ALPHA-TOCOPHEROL TRANSFER PROTEIN-RELATED"/>
    <property type="match status" value="1"/>
</dbReference>
<dbReference type="Gene3D" id="3.40.525.10">
    <property type="entry name" value="CRAL-TRIO lipid binding domain"/>
    <property type="match status" value="1"/>
</dbReference>
<gene>
    <name evidence="2" type="ORF">LNINA_LOCUS1919</name>
</gene>
<dbReference type="PRINTS" id="PR00180">
    <property type="entry name" value="CRETINALDHBP"/>
</dbReference>
<organism evidence="2 3">
    <name type="scientific">Leptosia nina</name>
    <dbReference type="NCBI Taxonomy" id="320188"/>
    <lineage>
        <taxon>Eukaryota</taxon>
        <taxon>Metazoa</taxon>
        <taxon>Ecdysozoa</taxon>
        <taxon>Arthropoda</taxon>
        <taxon>Hexapoda</taxon>
        <taxon>Insecta</taxon>
        <taxon>Pterygota</taxon>
        <taxon>Neoptera</taxon>
        <taxon>Endopterygota</taxon>
        <taxon>Lepidoptera</taxon>
        <taxon>Glossata</taxon>
        <taxon>Ditrysia</taxon>
        <taxon>Papilionoidea</taxon>
        <taxon>Pieridae</taxon>
        <taxon>Pierinae</taxon>
        <taxon>Leptosia</taxon>
    </lineage>
</organism>
<dbReference type="PANTHER" id="PTHR10174:SF222">
    <property type="entry name" value="GH10083P-RELATED"/>
    <property type="match status" value="1"/>
</dbReference>
<comment type="caution">
    <text evidence="2">The sequence shown here is derived from an EMBL/GenBank/DDBJ whole genome shotgun (WGS) entry which is preliminary data.</text>
</comment>
<keyword evidence="3" id="KW-1185">Reference proteome</keyword>
<dbReference type="PROSITE" id="PS50191">
    <property type="entry name" value="CRAL_TRIO"/>
    <property type="match status" value="1"/>
</dbReference>
<dbReference type="SMART" id="SM00516">
    <property type="entry name" value="SEC14"/>
    <property type="match status" value="1"/>
</dbReference>
<dbReference type="SUPFAM" id="SSF52087">
    <property type="entry name" value="CRAL/TRIO domain"/>
    <property type="match status" value="1"/>
</dbReference>
<dbReference type="InterPro" id="IPR036273">
    <property type="entry name" value="CRAL/TRIO_N_dom_sf"/>
</dbReference>
<sequence length="313" mass="36534">MDFIPENKLLKFNPDTLQAVRKEINLDNPGEMKQAVNILREWIQQQPHFKKKDFGDHLLEVVIVSGKGSMERAKRQMDKLCTMRSLWPHFFNVEDIRTEFADTINNGSLALMPNLTKEHHRLIVINKAKPETTSNMLLQHYRLGVCTSDYLRANDYVNSYQYILDLRQANMADFLTSFNLTDFRQIYTILVDCYGMRIKGIHIVSNSKLIDTFIGILKQFLKPKLIARLRHYNDIDELVNVIGAEYLPKEFGGTERSIRDIQEDWIEELSSKRNMERMREMREACTDESLRPKGSFSEDYAGMPGTFRLLTVD</sequence>
<accession>A0AAV1IXL0</accession>
<dbReference type="GO" id="GO:0016020">
    <property type="term" value="C:membrane"/>
    <property type="evidence" value="ECO:0007669"/>
    <property type="project" value="TreeGrafter"/>
</dbReference>
<dbReference type="InterPro" id="IPR036865">
    <property type="entry name" value="CRAL-TRIO_dom_sf"/>
</dbReference>
<dbReference type="GO" id="GO:1902936">
    <property type="term" value="F:phosphatidylinositol bisphosphate binding"/>
    <property type="evidence" value="ECO:0007669"/>
    <property type="project" value="TreeGrafter"/>
</dbReference>
<dbReference type="Pfam" id="PF00650">
    <property type="entry name" value="CRAL_TRIO"/>
    <property type="match status" value="1"/>
</dbReference>
<protein>
    <recommendedName>
        <fullName evidence="1">CRAL-TRIO domain-containing protein</fullName>
    </recommendedName>
</protein>
<dbReference type="SUPFAM" id="SSF46938">
    <property type="entry name" value="CRAL/TRIO N-terminal domain"/>
    <property type="match status" value="1"/>
</dbReference>
<dbReference type="CDD" id="cd00170">
    <property type="entry name" value="SEC14"/>
    <property type="match status" value="1"/>
</dbReference>
<dbReference type="InterPro" id="IPR001251">
    <property type="entry name" value="CRAL-TRIO_dom"/>
</dbReference>
<evidence type="ECO:0000313" key="3">
    <source>
        <dbReference type="Proteomes" id="UP001497472"/>
    </source>
</evidence>
<dbReference type="EMBL" id="CAVLEF010000003">
    <property type="protein sequence ID" value="CAK1541979.1"/>
    <property type="molecule type" value="Genomic_DNA"/>
</dbReference>
<evidence type="ECO:0000313" key="2">
    <source>
        <dbReference type="EMBL" id="CAK1541979.1"/>
    </source>
</evidence>
<reference evidence="2 3" key="1">
    <citation type="submission" date="2023-11" db="EMBL/GenBank/DDBJ databases">
        <authorList>
            <person name="Okamura Y."/>
        </authorList>
    </citation>
    <scope>NUCLEOTIDE SEQUENCE [LARGE SCALE GENOMIC DNA]</scope>
</reference>
<proteinExistence type="predicted"/>
<feature type="domain" description="CRAL-TRIO" evidence="1">
    <location>
        <begin position="163"/>
        <end position="259"/>
    </location>
</feature>
<evidence type="ECO:0000259" key="1">
    <source>
        <dbReference type="PROSITE" id="PS50191"/>
    </source>
</evidence>
<dbReference type="Proteomes" id="UP001497472">
    <property type="component" value="Unassembled WGS sequence"/>
</dbReference>
<name>A0AAV1IXL0_9NEOP</name>